<evidence type="ECO:0000313" key="3">
    <source>
        <dbReference type="Proteomes" id="UP001230654"/>
    </source>
</evidence>
<dbReference type="EMBL" id="JAUSWV010000002">
    <property type="protein sequence ID" value="MDQ0579605.1"/>
    <property type="molecule type" value="Genomic_DNA"/>
</dbReference>
<dbReference type="Proteomes" id="UP001230654">
    <property type="component" value="Unassembled WGS sequence"/>
</dbReference>
<feature type="compositionally biased region" description="Pro residues" evidence="1">
    <location>
        <begin position="97"/>
        <end position="106"/>
    </location>
</feature>
<comment type="caution">
    <text evidence="2">The sequence shown here is derived from an EMBL/GenBank/DDBJ whole genome shotgun (WGS) entry which is preliminary data.</text>
</comment>
<gene>
    <name evidence="2" type="ORF">QF030_001783</name>
</gene>
<feature type="compositionally biased region" description="Basic residues" evidence="1">
    <location>
        <begin position="142"/>
        <end position="158"/>
    </location>
</feature>
<name>A0ABU0NKE8_STRRH</name>
<protein>
    <submittedName>
        <fullName evidence="2">Uncharacterized protein</fullName>
    </submittedName>
</protein>
<organism evidence="2 3">
    <name type="scientific">Streptomyces rishiriensis</name>
    <dbReference type="NCBI Taxonomy" id="68264"/>
    <lineage>
        <taxon>Bacteria</taxon>
        <taxon>Bacillati</taxon>
        <taxon>Actinomycetota</taxon>
        <taxon>Actinomycetes</taxon>
        <taxon>Kitasatosporales</taxon>
        <taxon>Streptomycetaceae</taxon>
        <taxon>Streptomyces</taxon>
    </lineage>
</organism>
<evidence type="ECO:0000256" key="1">
    <source>
        <dbReference type="SAM" id="MobiDB-lite"/>
    </source>
</evidence>
<reference evidence="2 3" key="1">
    <citation type="submission" date="2023-07" db="EMBL/GenBank/DDBJ databases">
        <title>Comparative genomics of wheat-associated soil bacteria to identify genetic determinants of phenazine resistance.</title>
        <authorList>
            <person name="Mouncey N."/>
        </authorList>
    </citation>
    <scope>NUCLEOTIDE SEQUENCE [LARGE SCALE GENOMIC DNA]</scope>
    <source>
        <strain evidence="2 3">B2I6</strain>
    </source>
</reference>
<sequence>MSDESPHTTVTHPAGGGLVPRLRARASPPGSCVASGLVRRLRARASPPGSCVASGLVPRLRARASPPGSCLASGLVPRLASRAAARLPSLPSRSLPSLPPFPPVPAGPGRGDLPSSPVAGARRLGRARRPVQRLPCPTASCRPRRGRPRPCRAGRRARSPCRARGVPAVLARLSRAAPRPSRPPRAPHVRDRYAGQVSRWLTGRPAAAYVAAVGKALAVCRYCTLPFGCWPARSFGRMSEEC</sequence>
<keyword evidence="3" id="KW-1185">Reference proteome</keyword>
<proteinExistence type="predicted"/>
<feature type="region of interest" description="Disordered" evidence="1">
    <location>
        <begin position="1"/>
        <end position="31"/>
    </location>
</feature>
<feature type="region of interest" description="Disordered" evidence="1">
    <location>
        <begin position="89"/>
        <end position="158"/>
    </location>
</feature>
<evidence type="ECO:0000313" key="2">
    <source>
        <dbReference type="EMBL" id="MDQ0579605.1"/>
    </source>
</evidence>
<accession>A0ABU0NKE8</accession>